<protein>
    <recommendedName>
        <fullName evidence="4">Lipoprotein</fullName>
    </recommendedName>
</protein>
<gene>
    <name evidence="2" type="ORF">ACFSX3_18850</name>
</gene>
<dbReference type="EMBL" id="JBHUKY010000033">
    <property type="protein sequence ID" value="MFD2411954.1"/>
    <property type="molecule type" value="Genomic_DNA"/>
</dbReference>
<keyword evidence="3" id="KW-1185">Reference proteome</keyword>
<evidence type="ECO:0000313" key="2">
    <source>
        <dbReference type="EMBL" id="MFD2411954.1"/>
    </source>
</evidence>
<proteinExistence type="predicted"/>
<keyword evidence="1" id="KW-0732">Signal</keyword>
<feature type="chain" id="PRO_5046519464" description="Lipoprotein" evidence="1">
    <location>
        <begin position="21"/>
        <end position="191"/>
    </location>
</feature>
<dbReference type="PROSITE" id="PS51257">
    <property type="entry name" value="PROKAR_LIPOPROTEIN"/>
    <property type="match status" value="1"/>
</dbReference>
<evidence type="ECO:0000256" key="1">
    <source>
        <dbReference type="SAM" id="SignalP"/>
    </source>
</evidence>
<evidence type="ECO:0008006" key="4">
    <source>
        <dbReference type="Google" id="ProtNLM"/>
    </source>
</evidence>
<reference evidence="3" key="1">
    <citation type="journal article" date="2019" name="Int. J. Syst. Evol. Microbiol.">
        <title>The Global Catalogue of Microorganisms (GCM) 10K type strain sequencing project: providing services to taxonomists for standard genome sequencing and annotation.</title>
        <authorList>
            <consortium name="The Broad Institute Genomics Platform"/>
            <consortium name="The Broad Institute Genome Sequencing Center for Infectious Disease"/>
            <person name="Wu L."/>
            <person name="Ma J."/>
        </authorList>
    </citation>
    <scope>NUCLEOTIDE SEQUENCE [LARGE SCALE GENOMIC DNA]</scope>
    <source>
        <strain evidence="3">CCM 8725</strain>
    </source>
</reference>
<name>A0ABW5FAI5_9BACL</name>
<feature type="signal peptide" evidence="1">
    <location>
        <begin position="1"/>
        <end position="20"/>
    </location>
</feature>
<organism evidence="2 3">
    <name type="scientific">Paenibacillus rhizoplanae</name>
    <dbReference type="NCBI Taxonomy" id="1917181"/>
    <lineage>
        <taxon>Bacteria</taxon>
        <taxon>Bacillati</taxon>
        <taxon>Bacillota</taxon>
        <taxon>Bacilli</taxon>
        <taxon>Bacillales</taxon>
        <taxon>Paenibacillaceae</taxon>
        <taxon>Paenibacillus</taxon>
    </lineage>
</organism>
<comment type="caution">
    <text evidence="2">The sequence shown here is derived from an EMBL/GenBank/DDBJ whole genome shotgun (WGS) entry which is preliminary data.</text>
</comment>
<accession>A0ABW5FAI5</accession>
<sequence>MNRKYLMAVFIGLFMLLMSACQKDNPYDSLFHHVEEHRTVFAMTKDEGIAALDLVDYEDKNNTLTLNEELTAEDQKYGQRIRLDNNQLIEGYELVTRLPRSEIGYQQAGRIVEAFMGHYSPSEEEKEKVLDSIHAVDDKTFPVKPEVKLVTESWESNDKGGSMSIHYRLTNSLANAEEISLVLQFLRTASP</sequence>
<dbReference type="Proteomes" id="UP001597448">
    <property type="component" value="Unassembled WGS sequence"/>
</dbReference>
<evidence type="ECO:0000313" key="3">
    <source>
        <dbReference type="Proteomes" id="UP001597448"/>
    </source>
</evidence>
<dbReference type="RefSeq" id="WP_209988450.1">
    <property type="nucleotide sequence ID" value="NZ_JBHSVQ010000001.1"/>
</dbReference>